<evidence type="ECO:0000313" key="3">
    <source>
        <dbReference type="Proteomes" id="UP000245884"/>
    </source>
</evidence>
<feature type="signal peptide" evidence="1">
    <location>
        <begin position="1"/>
        <end position="27"/>
    </location>
</feature>
<proteinExistence type="predicted"/>
<keyword evidence="3" id="KW-1185">Reference proteome</keyword>
<gene>
    <name evidence="2" type="ORF">BDZ90DRAFT_231596</name>
</gene>
<dbReference type="RefSeq" id="XP_025363228.1">
    <property type="nucleotide sequence ID" value="XM_025505920.1"/>
</dbReference>
<evidence type="ECO:0000256" key="1">
    <source>
        <dbReference type="SAM" id="SignalP"/>
    </source>
</evidence>
<dbReference type="Proteomes" id="UP000245884">
    <property type="component" value="Unassembled WGS sequence"/>
</dbReference>
<dbReference type="EMBL" id="KZ819665">
    <property type="protein sequence ID" value="PWN28616.1"/>
    <property type="molecule type" value="Genomic_DNA"/>
</dbReference>
<protein>
    <submittedName>
        <fullName evidence="2">Uncharacterized protein</fullName>
    </submittedName>
</protein>
<dbReference type="AlphaFoldDB" id="A0A316UTJ6"/>
<evidence type="ECO:0000313" key="2">
    <source>
        <dbReference type="EMBL" id="PWN28616.1"/>
    </source>
</evidence>
<feature type="chain" id="PRO_5016281184" evidence="1">
    <location>
        <begin position="28"/>
        <end position="67"/>
    </location>
</feature>
<dbReference type="GeneID" id="37027743"/>
<accession>A0A316UTJ6</accession>
<sequence length="67" mass="7191">MKLATFSLVSMCASTLMLLAFIAVTEGKKPGVSDVCCKRSNGSFHLVPGKCPQGEDQVSIDPYCRHS</sequence>
<keyword evidence="1" id="KW-0732">Signal</keyword>
<reference evidence="2 3" key="1">
    <citation type="journal article" date="2018" name="Mol. Biol. Evol.">
        <title>Broad Genomic Sampling Reveals a Smut Pathogenic Ancestry of the Fungal Clade Ustilaginomycotina.</title>
        <authorList>
            <person name="Kijpornyongpan T."/>
            <person name="Mondo S.J."/>
            <person name="Barry K."/>
            <person name="Sandor L."/>
            <person name="Lee J."/>
            <person name="Lipzen A."/>
            <person name="Pangilinan J."/>
            <person name="LaButti K."/>
            <person name="Hainaut M."/>
            <person name="Henrissat B."/>
            <person name="Grigoriev I.V."/>
            <person name="Spatafora J.W."/>
            <person name="Aime M.C."/>
        </authorList>
    </citation>
    <scope>NUCLEOTIDE SEQUENCE [LARGE SCALE GENOMIC DNA]</scope>
    <source>
        <strain evidence="2 3">MCA 5214</strain>
    </source>
</reference>
<name>A0A316UTJ6_9BASI</name>
<organism evidence="2 3">
    <name type="scientific">Jaminaea rosea</name>
    <dbReference type="NCBI Taxonomy" id="1569628"/>
    <lineage>
        <taxon>Eukaryota</taxon>
        <taxon>Fungi</taxon>
        <taxon>Dikarya</taxon>
        <taxon>Basidiomycota</taxon>
        <taxon>Ustilaginomycotina</taxon>
        <taxon>Exobasidiomycetes</taxon>
        <taxon>Microstromatales</taxon>
        <taxon>Microstromatales incertae sedis</taxon>
        <taxon>Jaminaea</taxon>
    </lineage>
</organism>